<gene>
    <name evidence="1" type="ORF">SAMN05216268_11691</name>
</gene>
<proteinExistence type="predicted"/>
<comment type="caution">
    <text evidence="1">The sequence shown here is derived from an EMBL/GenBank/DDBJ whole genome shotgun (WGS) entry which is preliminary data.</text>
</comment>
<dbReference type="RefSeq" id="WP_073447502.1">
    <property type="nucleotide sequence ID" value="NZ_FRBK01000016.1"/>
</dbReference>
<dbReference type="InterPro" id="IPR037883">
    <property type="entry name" value="Knr4/Smi1-like_sf"/>
</dbReference>
<protein>
    <recommendedName>
        <fullName evidence="3">SMI1/KNR4 family protein</fullName>
    </recommendedName>
</protein>
<dbReference type="Proteomes" id="UP000184388">
    <property type="component" value="Unassembled WGS sequence"/>
</dbReference>
<dbReference type="EMBL" id="FRBK01000016">
    <property type="protein sequence ID" value="SHM92147.1"/>
    <property type="molecule type" value="Genomic_DNA"/>
</dbReference>
<name>A0A9X8N4C1_9ACTN</name>
<dbReference type="SUPFAM" id="SSF160631">
    <property type="entry name" value="SMI1/KNR4-like"/>
    <property type="match status" value="1"/>
</dbReference>
<evidence type="ECO:0000313" key="2">
    <source>
        <dbReference type="Proteomes" id="UP000184388"/>
    </source>
</evidence>
<sequence length="309" mass="34142">MNEEELLAAVHGLLWPGSGALECRELGHPAGHICLATADEVSLSALTEQLSGRYGEPHGLVRGGHVDPAVTERTGLPLLVPFGERLVEMSAWVYAGRWIGCGATRTGEGIRPVVVVAERPDPAADGLPEDTSWVDRIVAVTGWDPQRARTVDWAAVEARLGTALPGDYKRLAELFGLGAFDGFLQLSVPDAPFKSSDIVRQSRWLAEWARAHGNRLWEPYALFPAPGGLLEWAGSEQADRFYWLTEGPDPDKWPIVMSEEIPDSWQRFDGSTAEFIHRMLTVPDHPFSTARYFDVHWFQSYRSLEAAGD</sequence>
<reference evidence="2" key="1">
    <citation type="submission" date="2016-11" db="EMBL/GenBank/DDBJ databases">
        <authorList>
            <person name="Jaros S."/>
            <person name="Januszkiewicz K."/>
            <person name="Wedrychowicz H."/>
        </authorList>
    </citation>
    <scope>NUCLEOTIDE SEQUENCE [LARGE SCALE GENOMIC DNA]</scope>
    <source>
        <strain evidence="2">CGMCC 4.3555</strain>
    </source>
</reference>
<dbReference type="AlphaFoldDB" id="A0A9X8N4C1"/>
<evidence type="ECO:0000313" key="1">
    <source>
        <dbReference type="EMBL" id="SHM92147.1"/>
    </source>
</evidence>
<accession>A0A9X8N4C1</accession>
<evidence type="ECO:0008006" key="3">
    <source>
        <dbReference type="Google" id="ProtNLM"/>
    </source>
</evidence>
<organism evidence="1 2">
    <name type="scientific">Streptomyces yunnanensis</name>
    <dbReference type="NCBI Taxonomy" id="156453"/>
    <lineage>
        <taxon>Bacteria</taxon>
        <taxon>Bacillati</taxon>
        <taxon>Actinomycetota</taxon>
        <taxon>Actinomycetes</taxon>
        <taxon>Kitasatosporales</taxon>
        <taxon>Streptomycetaceae</taxon>
        <taxon>Streptomyces</taxon>
    </lineage>
</organism>